<dbReference type="GeneID" id="14016705"/>
<organism evidence="1 2">
    <name type="scientific">Salinivibrio phage CW02</name>
    <dbReference type="NCBI Taxonomy" id="1161935"/>
    <lineage>
        <taxon>Viruses</taxon>
        <taxon>Duplodnaviria</taxon>
        <taxon>Heunggongvirae</taxon>
        <taxon>Uroviricota</taxon>
        <taxon>Caudoviricetes</taxon>
        <taxon>Zobellviridae</taxon>
        <taxon>Salinovirus</taxon>
        <taxon>Salinovirus utanense</taxon>
    </lineage>
</organism>
<reference evidence="1 2" key="1">
    <citation type="journal article" date="2012" name="J. Virol.">
        <title>Sequence and structural characterization of great salt lake bacteriophage CW02, a member of the T7-like supergroup.</title>
        <authorList>
            <person name="Shen P.S."/>
            <person name="Domek M.J."/>
            <person name="Sanz-Garcia E."/>
            <person name="Makaju A."/>
            <person name="Taylor R.M."/>
            <person name="Hoggan R."/>
            <person name="Culumber M.D."/>
            <person name="Oberg C.J."/>
            <person name="Breakwell D.P."/>
            <person name="Prince J.T."/>
            <person name="Belnap D.M."/>
        </authorList>
    </citation>
    <scope>NUCLEOTIDE SEQUENCE [LARGE SCALE GENOMIC DNA]</scope>
</reference>
<dbReference type="EMBL" id="JQ446452">
    <property type="protein sequence ID" value="AFE86186.1"/>
    <property type="molecule type" value="Genomic_DNA"/>
</dbReference>
<evidence type="ECO:0000313" key="2">
    <source>
        <dbReference type="Proteomes" id="UP000004791"/>
    </source>
</evidence>
<evidence type="ECO:0000313" key="1">
    <source>
        <dbReference type="EMBL" id="AFE86186.1"/>
    </source>
</evidence>
<dbReference type="KEGG" id="vg:14016705"/>
<protein>
    <recommendedName>
        <fullName evidence="3">DUF1292 domain-containing protein</fullName>
    </recommendedName>
</protein>
<accession>H9D1E4</accession>
<dbReference type="Proteomes" id="UP000004791">
    <property type="component" value="Segment"/>
</dbReference>
<name>H9D1E4_9CAUD</name>
<proteinExistence type="predicted"/>
<evidence type="ECO:0008006" key="3">
    <source>
        <dbReference type="Google" id="ProtNLM"/>
    </source>
</evidence>
<sequence>MFKVEVGEQVWVDPDDMLEFETVFNCYRHKVGGSHMFTVIDTDPEDVDFPIYLEGVNDDGEHMDFWASEEEVVTKRDLLLPLTEDNK</sequence>
<dbReference type="RefSeq" id="YP_007010531.1">
    <property type="nucleotide sequence ID" value="NC_019540.1"/>
</dbReference>
<keyword evidence="2" id="KW-1185">Reference proteome</keyword>